<dbReference type="Pfam" id="PF02447">
    <property type="entry name" value="GntP_permease"/>
    <property type="match status" value="1"/>
</dbReference>
<evidence type="ECO:0000313" key="3">
    <source>
        <dbReference type="Proteomes" id="UP000249130"/>
    </source>
</evidence>
<feature type="transmembrane region" description="Helical" evidence="1">
    <location>
        <begin position="140"/>
        <end position="161"/>
    </location>
</feature>
<gene>
    <name evidence="2" type="ORF">CH341_22260</name>
</gene>
<feature type="transmembrane region" description="Helical" evidence="1">
    <location>
        <begin position="181"/>
        <end position="202"/>
    </location>
</feature>
<feature type="transmembrane region" description="Helical" evidence="1">
    <location>
        <begin position="100"/>
        <end position="128"/>
    </location>
</feature>
<evidence type="ECO:0008006" key="4">
    <source>
        <dbReference type="Google" id="ProtNLM"/>
    </source>
</evidence>
<proteinExistence type="predicted"/>
<reference evidence="2 3" key="1">
    <citation type="submission" date="2017-07" db="EMBL/GenBank/DDBJ databases">
        <title>Draft Genome Sequences of Select Purple Nonsulfur Bacteria.</title>
        <authorList>
            <person name="Lasarre B."/>
            <person name="Mckinlay J.B."/>
        </authorList>
    </citation>
    <scope>NUCLEOTIDE SEQUENCE [LARGE SCALE GENOMIC DNA]</scope>
    <source>
        <strain evidence="2 3">DSM 5909</strain>
    </source>
</reference>
<feature type="transmembrane region" description="Helical" evidence="1">
    <location>
        <begin position="410"/>
        <end position="431"/>
    </location>
</feature>
<dbReference type="PANTHER" id="PTHR30354:SF7">
    <property type="entry name" value="BLL7963 PROTEIN"/>
    <property type="match status" value="1"/>
</dbReference>
<dbReference type="Proteomes" id="UP000249130">
    <property type="component" value="Unassembled WGS sequence"/>
</dbReference>
<evidence type="ECO:0000256" key="1">
    <source>
        <dbReference type="SAM" id="Phobius"/>
    </source>
</evidence>
<protein>
    <recommendedName>
        <fullName evidence="4">Transporter</fullName>
    </recommendedName>
</protein>
<keyword evidence="1" id="KW-0812">Transmembrane</keyword>
<feature type="transmembrane region" description="Helical" evidence="1">
    <location>
        <begin position="234"/>
        <end position="252"/>
    </location>
</feature>
<dbReference type="OrthoDB" id="86125at2"/>
<accession>A0A327KSA2</accession>
<organism evidence="2 3">
    <name type="scientific">Rhodoplanes roseus</name>
    <dbReference type="NCBI Taxonomy" id="29409"/>
    <lineage>
        <taxon>Bacteria</taxon>
        <taxon>Pseudomonadati</taxon>
        <taxon>Pseudomonadota</taxon>
        <taxon>Alphaproteobacteria</taxon>
        <taxon>Hyphomicrobiales</taxon>
        <taxon>Nitrobacteraceae</taxon>
        <taxon>Rhodoplanes</taxon>
    </lineage>
</organism>
<comment type="caution">
    <text evidence="2">The sequence shown here is derived from an EMBL/GenBank/DDBJ whole genome shotgun (WGS) entry which is preliminary data.</text>
</comment>
<keyword evidence="1" id="KW-1133">Transmembrane helix</keyword>
<dbReference type="RefSeq" id="WP_111421191.1">
    <property type="nucleotide sequence ID" value="NZ_NPEX01000200.1"/>
</dbReference>
<dbReference type="EMBL" id="NPEX01000200">
    <property type="protein sequence ID" value="RAI41167.1"/>
    <property type="molecule type" value="Genomic_DNA"/>
</dbReference>
<dbReference type="GO" id="GO:0005886">
    <property type="term" value="C:plasma membrane"/>
    <property type="evidence" value="ECO:0007669"/>
    <property type="project" value="TreeGrafter"/>
</dbReference>
<dbReference type="InterPro" id="IPR003474">
    <property type="entry name" value="Glcn_transporter"/>
</dbReference>
<feature type="transmembrane region" description="Helical" evidence="1">
    <location>
        <begin position="6"/>
        <end position="39"/>
    </location>
</feature>
<dbReference type="GO" id="GO:0015128">
    <property type="term" value="F:gluconate transmembrane transporter activity"/>
    <property type="evidence" value="ECO:0007669"/>
    <property type="project" value="InterPro"/>
</dbReference>
<dbReference type="AlphaFoldDB" id="A0A327KSA2"/>
<keyword evidence="3" id="KW-1185">Reference proteome</keyword>
<feature type="transmembrane region" description="Helical" evidence="1">
    <location>
        <begin position="59"/>
        <end position="77"/>
    </location>
</feature>
<sequence length="432" mass="46019">MDPSIIGIFVSLAVIVFLALRGVGIMLIAPLAVVIVALFSSMDVLDTLLGPYMKGFVNYAGKFYLIFLFASVFGKYMDDSGAARAIAGNILKATGTGSQLYVLLAISLITTLLTLGGVSLFVVIFAIMPIARPLFKQMNIPWHLFLAPFYFGIGSLSMTMIPGTPSVLNIMPTKYLGTTPTAAPILGLSAALFVTVFCVLYMKRQLALSKTRGEVYEESAEVAAASAKIQDKRLPNFWISLVPPVAVIVALNVVRIDIVWSLVIGCLVAAACFWRHVENHMTTLNAGAFNSAVPVINTCADVGYGMAVAATSGFKILTDLLVAIPGNPVISLTVATYLMTGITGSASGGLGIVLETLMGKYVAMGLNHDMLHRVVAIAAGSFDALPHNGVVITTLAVAGLTHRQAYRHIWYTHVVSTFFAMFIVGALAILIY</sequence>
<evidence type="ECO:0000313" key="2">
    <source>
        <dbReference type="EMBL" id="RAI41167.1"/>
    </source>
</evidence>
<keyword evidence="1" id="KW-0472">Membrane</keyword>
<name>A0A327KSA2_9BRAD</name>
<dbReference type="PANTHER" id="PTHR30354">
    <property type="entry name" value="GNT FAMILY GLUCONATE TRANSPORTER"/>
    <property type="match status" value="1"/>
</dbReference>
<feature type="transmembrane region" description="Helical" evidence="1">
    <location>
        <begin position="258"/>
        <end position="277"/>
    </location>
</feature>